<dbReference type="InterPro" id="IPR023393">
    <property type="entry name" value="START-like_dom_sf"/>
</dbReference>
<evidence type="ECO:0000313" key="2">
    <source>
        <dbReference type="Proteomes" id="UP000287224"/>
    </source>
</evidence>
<evidence type="ECO:0008006" key="3">
    <source>
        <dbReference type="Google" id="ProtNLM"/>
    </source>
</evidence>
<protein>
    <recommendedName>
        <fullName evidence="3">Polyketide cyclase</fullName>
    </recommendedName>
</protein>
<proteinExistence type="predicted"/>
<accession>A0A401ZDR5</accession>
<keyword evidence="2" id="KW-1185">Reference proteome</keyword>
<dbReference type="Proteomes" id="UP000287224">
    <property type="component" value="Unassembled WGS sequence"/>
</dbReference>
<dbReference type="EMBL" id="BIFQ01000001">
    <property type="protein sequence ID" value="GCE04838.1"/>
    <property type="molecule type" value="Genomic_DNA"/>
</dbReference>
<evidence type="ECO:0000313" key="1">
    <source>
        <dbReference type="EMBL" id="GCE04838.1"/>
    </source>
</evidence>
<dbReference type="RefSeq" id="WP_126595946.1">
    <property type="nucleotide sequence ID" value="NZ_BIFQ01000001.1"/>
</dbReference>
<comment type="caution">
    <text evidence="1">The sequence shown here is derived from an EMBL/GenBank/DDBJ whole genome shotgun (WGS) entry which is preliminary data.</text>
</comment>
<dbReference type="OrthoDB" id="2616822at2"/>
<dbReference type="Pfam" id="PF10604">
    <property type="entry name" value="Polyketide_cyc2"/>
    <property type="match status" value="1"/>
</dbReference>
<name>A0A401ZDR5_9CHLR</name>
<dbReference type="SUPFAM" id="SSF55961">
    <property type="entry name" value="Bet v1-like"/>
    <property type="match status" value="1"/>
</dbReference>
<organism evidence="1 2">
    <name type="scientific">Dictyobacter aurantiacus</name>
    <dbReference type="NCBI Taxonomy" id="1936993"/>
    <lineage>
        <taxon>Bacteria</taxon>
        <taxon>Bacillati</taxon>
        <taxon>Chloroflexota</taxon>
        <taxon>Ktedonobacteria</taxon>
        <taxon>Ktedonobacterales</taxon>
        <taxon>Dictyobacteraceae</taxon>
        <taxon>Dictyobacter</taxon>
    </lineage>
</organism>
<dbReference type="AlphaFoldDB" id="A0A401ZDR5"/>
<dbReference type="InterPro" id="IPR019587">
    <property type="entry name" value="Polyketide_cyclase/dehydratase"/>
</dbReference>
<dbReference type="Gene3D" id="3.30.530.20">
    <property type="match status" value="1"/>
</dbReference>
<gene>
    <name evidence="1" type="ORF">KDAU_21670</name>
</gene>
<reference evidence="2" key="1">
    <citation type="submission" date="2018-12" db="EMBL/GenBank/DDBJ databases">
        <title>Tengunoibacter tsumagoiensis gen. nov., sp. nov., Dictyobacter kobayashii sp. nov., D. alpinus sp. nov., and D. joshuensis sp. nov. and description of Dictyobacteraceae fam. nov. within the order Ktedonobacterales isolated from Tengu-no-mugimeshi.</title>
        <authorList>
            <person name="Wang C.M."/>
            <person name="Zheng Y."/>
            <person name="Sakai Y."/>
            <person name="Toyoda A."/>
            <person name="Minakuchi Y."/>
            <person name="Abe K."/>
            <person name="Yokota A."/>
            <person name="Yabe S."/>
        </authorList>
    </citation>
    <scope>NUCLEOTIDE SEQUENCE [LARGE SCALE GENOMIC DNA]</scope>
    <source>
        <strain evidence="2">S-27</strain>
    </source>
</reference>
<sequence>MALFEYSDTLNFSPASVFALLCDLEARPEWIKGIIEVRVTPAGPAQLGTSYFEVGKFSGFKSEKTMSVTAYEPGQLLTLDTGSAAASPFRESYRIEPLSTESCRVHFTVEVGNVPKVAEFFMRQEMKKSQPQNAERLKALLAGCTQHVS</sequence>